<evidence type="ECO:0000313" key="3">
    <source>
        <dbReference type="EMBL" id="KAL1378722.1"/>
    </source>
</evidence>
<comment type="caution">
    <text evidence="2">The sequence shown here is derived from an EMBL/GenBank/DDBJ whole genome shotgun (WGS) entry which is preliminary data.</text>
</comment>
<dbReference type="AlphaFoldDB" id="A0ABD1CQS7"/>
<name>A0ABD1CQS7_CULPP</name>
<evidence type="ECO:0000313" key="2">
    <source>
        <dbReference type="EMBL" id="KAL1378721.1"/>
    </source>
</evidence>
<dbReference type="EMBL" id="JBEHCU010011239">
    <property type="protein sequence ID" value="KAL1377011.1"/>
    <property type="molecule type" value="Genomic_DNA"/>
</dbReference>
<gene>
    <name evidence="2" type="ORF">pipiens_000533</name>
    <name evidence="1" type="ORF">pipiens_000608</name>
    <name evidence="3" type="ORF">pipiens_020293</name>
</gene>
<evidence type="ECO:0000313" key="1">
    <source>
        <dbReference type="EMBL" id="KAL1377011.1"/>
    </source>
</evidence>
<feature type="non-terminal residue" evidence="2">
    <location>
        <position position="65"/>
    </location>
</feature>
<dbReference type="EMBL" id="JBEHCU010010137">
    <property type="protein sequence ID" value="KAL1378721.1"/>
    <property type="molecule type" value="Genomic_DNA"/>
</dbReference>
<sequence length="65" mass="7360">RIPNRNGPFCEPVVEPVIGRSVLCFLITNPGCFRDRAEARSTSVICWNRTCGRAEKIQRVEQVGR</sequence>
<keyword evidence="4" id="KW-1185">Reference proteome</keyword>
<accession>A0ABD1CQS7</accession>
<reference evidence="2 4" key="1">
    <citation type="submission" date="2024-05" db="EMBL/GenBank/DDBJ databases">
        <title>Culex pipiens pipiens assembly and annotation.</title>
        <authorList>
            <person name="Alout H."/>
            <person name="Durand T."/>
        </authorList>
    </citation>
    <scope>NUCLEOTIDE SEQUENCE [LARGE SCALE GENOMIC DNA]</scope>
    <source>
        <strain evidence="2">HA-2024</strain>
        <tissue evidence="2">Whole body</tissue>
    </source>
</reference>
<protein>
    <submittedName>
        <fullName evidence="2">Uncharacterized protein</fullName>
    </submittedName>
</protein>
<dbReference type="EMBL" id="JBEHCU010010137">
    <property type="protein sequence ID" value="KAL1378722.1"/>
    <property type="molecule type" value="Genomic_DNA"/>
</dbReference>
<proteinExistence type="predicted"/>
<organism evidence="2 4">
    <name type="scientific">Culex pipiens pipiens</name>
    <name type="common">Northern house mosquito</name>
    <dbReference type="NCBI Taxonomy" id="38569"/>
    <lineage>
        <taxon>Eukaryota</taxon>
        <taxon>Metazoa</taxon>
        <taxon>Ecdysozoa</taxon>
        <taxon>Arthropoda</taxon>
        <taxon>Hexapoda</taxon>
        <taxon>Insecta</taxon>
        <taxon>Pterygota</taxon>
        <taxon>Neoptera</taxon>
        <taxon>Endopterygota</taxon>
        <taxon>Diptera</taxon>
        <taxon>Nematocera</taxon>
        <taxon>Culicoidea</taxon>
        <taxon>Culicidae</taxon>
        <taxon>Culicinae</taxon>
        <taxon>Culicini</taxon>
        <taxon>Culex</taxon>
        <taxon>Culex</taxon>
    </lineage>
</organism>
<feature type="non-terminal residue" evidence="2">
    <location>
        <position position="1"/>
    </location>
</feature>
<evidence type="ECO:0000313" key="4">
    <source>
        <dbReference type="Proteomes" id="UP001562425"/>
    </source>
</evidence>
<dbReference type="Proteomes" id="UP001562425">
    <property type="component" value="Unassembled WGS sequence"/>
</dbReference>